<proteinExistence type="predicted"/>
<dbReference type="Proteomes" id="UP001183619">
    <property type="component" value="Unassembled WGS sequence"/>
</dbReference>
<name>A0ABU2B4T7_9CORY</name>
<evidence type="ECO:0000313" key="2">
    <source>
        <dbReference type="Proteomes" id="UP001183619"/>
    </source>
</evidence>
<dbReference type="EMBL" id="JAVDYF010000001">
    <property type="protein sequence ID" value="MDR7353620.1"/>
    <property type="molecule type" value="Genomic_DNA"/>
</dbReference>
<comment type="caution">
    <text evidence="1">The sequence shown here is derived from an EMBL/GenBank/DDBJ whole genome shotgun (WGS) entry which is preliminary data.</text>
</comment>
<organism evidence="1 2">
    <name type="scientific">Corynebacterium felinum</name>
    <dbReference type="NCBI Taxonomy" id="131318"/>
    <lineage>
        <taxon>Bacteria</taxon>
        <taxon>Bacillati</taxon>
        <taxon>Actinomycetota</taxon>
        <taxon>Actinomycetes</taxon>
        <taxon>Mycobacteriales</taxon>
        <taxon>Corynebacteriaceae</taxon>
        <taxon>Corynebacterium</taxon>
    </lineage>
</organism>
<reference evidence="1 2" key="1">
    <citation type="submission" date="2023-07" db="EMBL/GenBank/DDBJ databases">
        <title>Sequencing the genomes of 1000 actinobacteria strains.</title>
        <authorList>
            <person name="Klenk H.-P."/>
        </authorList>
    </citation>
    <scope>NUCLEOTIDE SEQUENCE [LARGE SCALE GENOMIC DNA]</scope>
    <source>
        <strain evidence="1 2">DSM 44508</strain>
    </source>
</reference>
<sequence>MGISRSGGVVWNFVRAVGDEFSGKAKFIGKLELFEVSYLIDLLHRWMERWLPID</sequence>
<gene>
    <name evidence="1" type="ORF">J2S37_000158</name>
</gene>
<evidence type="ECO:0000313" key="1">
    <source>
        <dbReference type="EMBL" id="MDR7353620.1"/>
    </source>
</evidence>
<accession>A0ABU2B4T7</accession>
<dbReference type="RefSeq" id="WP_277104522.1">
    <property type="nucleotide sequence ID" value="NZ_BAAAJS010000013.1"/>
</dbReference>
<protein>
    <submittedName>
        <fullName evidence="1">Uncharacterized protein</fullName>
    </submittedName>
</protein>
<keyword evidence="2" id="KW-1185">Reference proteome</keyword>